<dbReference type="EMBL" id="QEAO01000006">
    <property type="protein sequence ID" value="TPX35878.1"/>
    <property type="molecule type" value="Genomic_DNA"/>
</dbReference>
<evidence type="ECO:0000256" key="2">
    <source>
        <dbReference type="SAM" id="Phobius"/>
    </source>
</evidence>
<evidence type="ECO:0000256" key="1">
    <source>
        <dbReference type="SAM" id="MobiDB-lite"/>
    </source>
</evidence>
<dbReference type="RefSeq" id="XP_031026263.1">
    <property type="nucleotide sequence ID" value="XM_031167601.1"/>
</dbReference>
<sequence>MDRQPNSPQPPKRVMSTLVLSRPTSTMPMTYSRPSVALPSTSPTAPHQRDSLMHSINEDHLVSPSKAKGPKNPFDQIYNTPSAWSQGAFVTAAVERKKKRRVQWWLILGLALSVLLAIILIVFFCFPRSPTIHVRSVRNSTASPLDLVKLQSNPAMASFNFSMGVRVDSSNYLTTIIDEMTCFAYHPLQQTTVIASSSFTKFSVPPQSSRNANSSLYIQLVSPASSGAAITNFLASCGLVGINSNQSATTPTTVGVSVVDRPRSRLIFNCAAVWTVGATTLRNEFGSTLNFNCPVHLEGMPNLNKSFVFLS</sequence>
<accession>A0A507C947</accession>
<comment type="caution">
    <text evidence="3">The sequence shown here is derived from an EMBL/GenBank/DDBJ whole genome shotgun (WGS) entry which is preliminary data.</text>
</comment>
<proteinExistence type="predicted"/>
<feature type="compositionally biased region" description="Polar residues" evidence="1">
    <location>
        <begin position="30"/>
        <end position="45"/>
    </location>
</feature>
<keyword evidence="4" id="KW-1185">Reference proteome</keyword>
<evidence type="ECO:0000313" key="4">
    <source>
        <dbReference type="Proteomes" id="UP000319731"/>
    </source>
</evidence>
<feature type="region of interest" description="Disordered" evidence="1">
    <location>
        <begin position="30"/>
        <end position="49"/>
    </location>
</feature>
<dbReference type="AlphaFoldDB" id="A0A507C947"/>
<dbReference type="GeneID" id="42002898"/>
<gene>
    <name evidence="3" type="ORF">SmJEL517_g01673</name>
</gene>
<evidence type="ECO:0000313" key="3">
    <source>
        <dbReference type="EMBL" id="TPX35878.1"/>
    </source>
</evidence>
<keyword evidence="2" id="KW-0812">Transmembrane</keyword>
<name>A0A507C947_9FUNG</name>
<keyword evidence="2" id="KW-0472">Membrane</keyword>
<organism evidence="3 4">
    <name type="scientific">Synchytrium microbalum</name>
    <dbReference type="NCBI Taxonomy" id="1806994"/>
    <lineage>
        <taxon>Eukaryota</taxon>
        <taxon>Fungi</taxon>
        <taxon>Fungi incertae sedis</taxon>
        <taxon>Chytridiomycota</taxon>
        <taxon>Chytridiomycota incertae sedis</taxon>
        <taxon>Chytridiomycetes</taxon>
        <taxon>Synchytriales</taxon>
        <taxon>Synchytriaceae</taxon>
        <taxon>Synchytrium</taxon>
    </lineage>
</organism>
<dbReference type="OrthoDB" id="10501860at2759"/>
<reference evidence="3 4" key="1">
    <citation type="journal article" date="2019" name="Sci. Rep.">
        <title>Comparative genomics of chytrid fungi reveal insights into the obligate biotrophic and pathogenic lifestyle of Synchytrium endobioticum.</title>
        <authorList>
            <person name="van de Vossenberg B.T.L.H."/>
            <person name="Warris S."/>
            <person name="Nguyen H.D.T."/>
            <person name="van Gent-Pelzer M.P.E."/>
            <person name="Joly D.L."/>
            <person name="van de Geest H.C."/>
            <person name="Bonants P.J.M."/>
            <person name="Smith D.S."/>
            <person name="Levesque C.A."/>
            <person name="van der Lee T.A.J."/>
        </authorList>
    </citation>
    <scope>NUCLEOTIDE SEQUENCE [LARGE SCALE GENOMIC DNA]</scope>
    <source>
        <strain evidence="3 4">JEL517</strain>
    </source>
</reference>
<keyword evidence="2" id="KW-1133">Transmembrane helix</keyword>
<protein>
    <submittedName>
        <fullName evidence="3">Uncharacterized protein</fullName>
    </submittedName>
</protein>
<dbReference type="Proteomes" id="UP000319731">
    <property type="component" value="Unassembled WGS sequence"/>
</dbReference>
<feature type="transmembrane region" description="Helical" evidence="2">
    <location>
        <begin position="104"/>
        <end position="124"/>
    </location>
</feature>